<dbReference type="InterPro" id="IPR000073">
    <property type="entry name" value="AB_hydrolase_1"/>
</dbReference>
<sequence>MRRTSAFALVAVVAACVVPGVAQAATSQQASPTPAPLQWGECPADSGVTTLECATLDVPLDYQDPTGRQIEIMISRLASDNQEQRRGVLLTNPGGPGASGLNFPTDLKDAGLPQSVLDSYDIIGIDPRGVGQSTPVTCDLSLEQQLMGNLPPYAHNAEDVVERAVEVELVAEQCATSETAWMLPHTTTANAARDLDMVRQALGEETASFLGYSYGTHLGAVYTTLFPETSDRVVIDSSLPPNGLDHEAGKLMGPGFEERFPDFAAYAAARPELGLGNTPDEVRAKYFEIAERLDEEPTTELTGALFRIATLSNLARDSHFPTLVELWQQAEAGRPVSVASNPLTLSDTDDLGFDNPLSSHLYVLCGDNEWSRSIESYQDDVEAARKPYPMYGPAAANIRACAFWPEIDRAPVEVDDQGPSNVLLVQNTRDASTPLIGAQQMRDALGDRVRMVTADQGGHGVYLFGTNACANDSVTDYLVTGERVSEDRFCAAE</sequence>
<evidence type="ECO:0000256" key="4">
    <source>
        <dbReference type="SAM" id="SignalP"/>
    </source>
</evidence>
<dbReference type="Gene3D" id="3.40.50.1820">
    <property type="entry name" value="alpha/beta hydrolase"/>
    <property type="match status" value="1"/>
</dbReference>
<protein>
    <submittedName>
        <fullName evidence="7">TAP-like protein</fullName>
    </submittedName>
</protein>
<dbReference type="Pfam" id="PF08386">
    <property type="entry name" value="Abhydrolase_4"/>
    <property type="match status" value="1"/>
</dbReference>
<keyword evidence="8" id="KW-1185">Reference proteome</keyword>
<keyword evidence="2 4" id="KW-0732">Signal</keyword>
<dbReference type="Proteomes" id="UP000095210">
    <property type="component" value="Chromosome"/>
</dbReference>
<evidence type="ECO:0000313" key="7">
    <source>
        <dbReference type="EMBL" id="AOS64509.1"/>
    </source>
</evidence>
<gene>
    <name evidence="7" type="ORF">TL08_18570</name>
</gene>
<dbReference type="KEGG" id="ahm:TL08_18570"/>
<dbReference type="InterPro" id="IPR013595">
    <property type="entry name" value="Pept_S33_TAP-like_C"/>
</dbReference>
<proteinExistence type="inferred from homology"/>
<feature type="signal peptide" evidence="4">
    <location>
        <begin position="1"/>
        <end position="24"/>
    </location>
</feature>
<feature type="domain" description="Peptidase S33 tripeptidyl aminopeptidase-like C-terminal" evidence="6">
    <location>
        <begin position="389"/>
        <end position="490"/>
    </location>
</feature>
<dbReference type="SUPFAM" id="SSF53474">
    <property type="entry name" value="alpha/beta-Hydrolases"/>
    <property type="match status" value="1"/>
</dbReference>
<accession>A0AAC9HSG5</accession>
<dbReference type="PANTHER" id="PTHR43248">
    <property type="entry name" value="2-SUCCINYL-6-HYDROXY-2,4-CYCLOHEXADIENE-1-CARBOXYLATE SYNTHASE"/>
    <property type="match status" value="1"/>
</dbReference>
<dbReference type="InterPro" id="IPR051601">
    <property type="entry name" value="Serine_prot/Carboxylest_S33"/>
</dbReference>
<feature type="chain" id="PRO_5042132655" evidence="4">
    <location>
        <begin position="25"/>
        <end position="493"/>
    </location>
</feature>
<evidence type="ECO:0000313" key="8">
    <source>
        <dbReference type="Proteomes" id="UP000095210"/>
    </source>
</evidence>
<dbReference type="EMBL" id="CP014859">
    <property type="protein sequence ID" value="AOS64509.1"/>
    <property type="molecule type" value="Genomic_DNA"/>
</dbReference>
<dbReference type="AlphaFoldDB" id="A0AAC9HSG5"/>
<evidence type="ECO:0000259" key="6">
    <source>
        <dbReference type="Pfam" id="PF08386"/>
    </source>
</evidence>
<reference evidence="8" key="1">
    <citation type="submission" date="2016-03" db="EMBL/GenBank/DDBJ databases">
        <title>Complete genome sequence of the type strain Actinoalloteichus hymeniacidonis DSM 45092.</title>
        <authorList>
            <person name="Schaffert L."/>
            <person name="Albersmeier A."/>
            <person name="Winkler A."/>
            <person name="Kalinowski J."/>
            <person name="Zotchev S."/>
            <person name="Ruckert C."/>
        </authorList>
    </citation>
    <scope>NUCLEOTIDE SEQUENCE [LARGE SCALE GENOMIC DNA]</scope>
    <source>
        <strain evidence="8">HPA177(T) (DSM 45092(T))</strain>
    </source>
</reference>
<keyword evidence="3" id="KW-0378">Hydrolase</keyword>
<evidence type="ECO:0000256" key="2">
    <source>
        <dbReference type="ARBA" id="ARBA00022729"/>
    </source>
</evidence>
<evidence type="ECO:0000259" key="5">
    <source>
        <dbReference type="Pfam" id="PF00561"/>
    </source>
</evidence>
<evidence type="ECO:0000256" key="1">
    <source>
        <dbReference type="ARBA" id="ARBA00010088"/>
    </source>
</evidence>
<dbReference type="PANTHER" id="PTHR43248:SF29">
    <property type="entry name" value="TRIPEPTIDYL AMINOPEPTIDASE"/>
    <property type="match status" value="1"/>
</dbReference>
<dbReference type="GO" id="GO:0016787">
    <property type="term" value="F:hydrolase activity"/>
    <property type="evidence" value="ECO:0007669"/>
    <property type="project" value="UniProtKB-KW"/>
</dbReference>
<dbReference type="RefSeq" id="WP_069850729.1">
    <property type="nucleotide sequence ID" value="NZ_CP014859.1"/>
</dbReference>
<organism evidence="7 8">
    <name type="scientific">Actinoalloteichus hymeniacidonis</name>
    <dbReference type="NCBI Taxonomy" id="340345"/>
    <lineage>
        <taxon>Bacteria</taxon>
        <taxon>Bacillati</taxon>
        <taxon>Actinomycetota</taxon>
        <taxon>Actinomycetes</taxon>
        <taxon>Pseudonocardiales</taxon>
        <taxon>Pseudonocardiaceae</taxon>
        <taxon>Actinoalloteichus</taxon>
    </lineage>
</organism>
<name>A0AAC9HSG5_9PSEU</name>
<evidence type="ECO:0000256" key="3">
    <source>
        <dbReference type="ARBA" id="ARBA00022801"/>
    </source>
</evidence>
<comment type="similarity">
    <text evidence="1">Belongs to the peptidase S33 family.</text>
</comment>
<dbReference type="InterPro" id="IPR029058">
    <property type="entry name" value="AB_hydrolase_fold"/>
</dbReference>
<dbReference type="Pfam" id="PF00561">
    <property type="entry name" value="Abhydrolase_1"/>
    <property type="match status" value="1"/>
</dbReference>
<dbReference type="PROSITE" id="PS51257">
    <property type="entry name" value="PROKAR_LIPOPROTEIN"/>
    <property type="match status" value="1"/>
</dbReference>
<feature type="domain" description="AB hydrolase-1" evidence="5">
    <location>
        <begin position="88"/>
        <end position="264"/>
    </location>
</feature>